<feature type="transmembrane region" description="Helical" evidence="1">
    <location>
        <begin position="85"/>
        <end position="107"/>
    </location>
</feature>
<comment type="caution">
    <text evidence="2">The sequence shown here is derived from an EMBL/GenBank/DDBJ whole genome shotgun (WGS) entry which is preliminary data.</text>
</comment>
<keyword evidence="1" id="KW-0812">Transmembrane</keyword>
<dbReference type="EMBL" id="JBHSMJ010000009">
    <property type="protein sequence ID" value="MFC5448289.1"/>
    <property type="molecule type" value="Genomic_DNA"/>
</dbReference>
<accession>A0ABW0K4S6</accession>
<dbReference type="Proteomes" id="UP001596044">
    <property type="component" value="Unassembled WGS sequence"/>
</dbReference>
<protein>
    <submittedName>
        <fullName evidence="2">Uncharacterized protein</fullName>
    </submittedName>
</protein>
<evidence type="ECO:0000313" key="3">
    <source>
        <dbReference type="Proteomes" id="UP001596044"/>
    </source>
</evidence>
<organism evidence="2 3">
    <name type="scientific">Paenibacillus aestuarii</name>
    <dbReference type="NCBI Taxonomy" id="516965"/>
    <lineage>
        <taxon>Bacteria</taxon>
        <taxon>Bacillati</taxon>
        <taxon>Bacillota</taxon>
        <taxon>Bacilli</taxon>
        <taxon>Bacillales</taxon>
        <taxon>Paenibacillaceae</taxon>
        <taxon>Paenibacillus</taxon>
    </lineage>
</organism>
<reference evidence="3" key="1">
    <citation type="journal article" date="2019" name="Int. J. Syst. Evol. Microbiol.">
        <title>The Global Catalogue of Microorganisms (GCM) 10K type strain sequencing project: providing services to taxonomists for standard genome sequencing and annotation.</title>
        <authorList>
            <consortium name="The Broad Institute Genomics Platform"/>
            <consortium name="The Broad Institute Genome Sequencing Center for Infectious Disease"/>
            <person name="Wu L."/>
            <person name="Ma J."/>
        </authorList>
    </citation>
    <scope>NUCLEOTIDE SEQUENCE [LARGE SCALE GENOMIC DNA]</scope>
    <source>
        <strain evidence="3">KACC 11904</strain>
    </source>
</reference>
<proteinExistence type="predicted"/>
<keyword evidence="1" id="KW-1133">Transmembrane helix</keyword>
<name>A0ABW0K4S6_9BACL</name>
<keyword evidence="1" id="KW-0472">Membrane</keyword>
<evidence type="ECO:0000313" key="2">
    <source>
        <dbReference type="EMBL" id="MFC5448289.1"/>
    </source>
</evidence>
<sequence>MLSHYKTSKPDESKYIRVKGNVYIAKDDPDFVKKFISEHARWPKFFDMQVDSVPELVEPAPLEFNLEPEWFEDEAKPSWSLKKKFVIIGLLGSILIGSILGLTYAIIHPFSL</sequence>
<keyword evidence="3" id="KW-1185">Reference proteome</keyword>
<dbReference type="RefSeq" id="WP_270878559.1">
    <property type="nucleotide sequence ID" value="NZ_JAQFVF010000020.1"/>
</dbReference>
<gene>
    <name evidence="2" type="ORF">ACFPOG_08460</name>
</gene>
<evidence type="ECO:0000256" key="1">
    <source>
        <dbReference type="SAM" id="Phobius"/>
    </source>
</evidence>